<dbReference type="EMBL" id="BOOR01000004">
    <property type="protein sequence ID" value="GII51981.1"/>
    <property type="molecule type" value="Genomic_DNA"/>
</dbReference>
<protein>
    <submittedName>
        <fullName evidence="7">Putative salicylate hydroxylase</fullName>
    </submittedName>
</protein>
<keyword evidence="3" id="KW-0274">FAD</keyword>
<dbReference type="InterPro" id="IPR002938">
    <property type="entry name" value="FAD-bd"/>
</dbReference>
<evidence type="ECO:0000256" key="4">
    <source>
        <dbReference type="ARBA" id="ARBA00023002"/>
    </source>
</evidence>
<comment type="cofactor">
    <cofactor evidence="1">
        <name>FAD</name>
        <dbReference type="ChEBI" id="CHEBI:57692"/>
    </cofactor>
</comment>
<dbReference type="PANTHER" id="PTHR13789">
    <property type="entry name" value="MONOOXYGENASE"/>
    <property type="match status" value="1"/>
</dbReference>
<dbReference type="InterPro" id="IPR050493">
    <property type="entry name" value="FAD-dep_Monooxygenase_BioMet"/>
</dbReference>
<proteinExistence type="predicted"/>
<keyword evidence="8" id="KW-1185">Reference proteome</keyword>
<evidence type="ECO:0000256" key="5">
    <source>
        <dbReference type="ARBA" id="ARBA00023033"/>
    </source>
</evidence>
<sequence>MSSPALRVAVVGGGIGGMTTAKALVRSGIDVTVFEQAPQLGEIGAGVLMTPNSVRHLERMGMGAALAAAGARIGTGSRYYRMDGTLVAPILTTDSSGWNGMYGMHRADLLAILADGLPAEAVRTGHRCVGMEQDAAGVRLAFDNGESAEADVVIAADGINSVLQPYVVEPSSPVHSGSVAYRGLIPVERLPEWPRGVSQLWMGEGKHFLVYPVRGGALLNYVGFVPSDERTAESWSAPGDPVALAAAFAGWDPRIEGLLAQVEATYWWGLYDREPLSTWTKGRLTLLGDAAHPMLPHLGQGANQAIEDAVALAVLLTGVDRAGAPRALTAYEELRRQRVAQVQRGARANGRRYDSAYDDLDERDAEIAASVRFRSWLYDHDVEAEARTLAPAH</sequence>
<reference evidence="7" key="1">
    <citation type="submission" date="2021-01" db="EMBL/GenBank/DDBJ databases">
        <title>Whole genome shotgun sequence of Planotetraspora thailandica NBRC 104271.</title>
        <authorList>
            <person name="Komaki H."/>
            <person name="Tamura T."/>
        </authorList>
    </citation>
    <scope>NUCLEOTIDE SEQUENCE</scope>
    <source>
        <strain evidence="7">NBRC 104271</strain>
    </source>
</reference>
<accession>A0A8J3XTU8</accession>
<dbReference type="Gene3D" id="3.50.50.60">
    <property type="entry name" value="FAD/NAD(P)-binding domain"/>
    <property type="match status" value="1"/>
</dbReference>
<dbReference type="GO" id="GO:0071949">
    <property type="term" value="F:FAD binding"/>
    <property type="evidence" value="ECO:0007669"/>
    <property type="project" value="InterPro"/>
</dbReference>
<keyword evidence="2" id="KW-0285">Flavoprotein</keyword>
<comment type="caution">
    <text evidence="7">The sequence shown here is derived from an EMBL/GenBank/DDBJ whole genome shotgun (WGS) entry which is preliminary data.</text>
</comment>
<dbReference type="SUPFAM" id="SSF54373">
    <property type="entry name" value="FAD-linked reductases, C-terminal domain"/>
    <property type="match status" value="1"/>
</dbReference>
<dbReference type="Proteomes" id="UP000605992">
    <property type="component" value="Unassembled WGS sequence"/>
</dbReference>
<evidence type="ECO:0000256" key="3">
    <source>
        <dbReference type="ARBA" id="ARBA00022827"/>
    </source>
</evidence>
<dbReference type="RefSeq" id="WP_203942296.1">
    <property type="nucleotide sequence ID" value="NZ_BOOR01000004.1"/>
</dbReference>
<evidence type="ECO:0000256" key="2">
    <source>
        <dbReference type="ARBA" id="ARBA00022630"/>
    </source>
</evidence>
<keyword evidence="4" id="KW-0560">Oxidoreductase</keyword>
<organism evidence="7 8">
    <name type="scientific">Planotetraspora thailandica</name>
    <dbReference type="NCBI Taxonomy" id="487172"/>
    <lineage>
        <taxon>Bacteria</taxon>
        <taxon>Bacillati</taxon>
        <taxon>Actinomycetota</taxon>
        <taxon>Actinomycetes</taxon>
        <taxon>Streptosporangiales</taxon>
        <taxon>Streptosporangiaceae</taxon>
        <taxon>Planotetraspora</taxon>
    </lineage>
</organism>
<evidence type="ECO:0000313" key="8">
    <source>
        <dbReference type="Proteomes" id="UP000605992"/>
    </source>
</evidence>
<evidence type="ECO:0000259" key="6">
    <source>
        <dbReference type="Pfam" id="PF01494"/>
    </source>
</evidence>
<dbReference type="GO" id="GO:0004497">
    <property type="term" value="F:monooxygenase activity"/>
    <property type="evidence" value="ECO:0007669"/>
    <property type="project" value="UniProtKB-KW"/>
</dbReference>
<name>A0A8J3XTU8_9ACTN</name>
<evidence type="ECO:0000313" key="7">
    <source>
        <dbReference type="EMBL" id="GII51981.1"/>
    </source>
</evidence>
<keyword evidence="5" id="KW-0503">Monooxygenase</keyword>
<gene>
    <name evidence="7" type="ORF">Pth03_03700</name>
</gene>
<dbReference type="SUPFAM" id="SSF51905">
    <property type="entry name" value="FAD/NAD(P)-binding domain"/>
    <property type="match status" value="1"/>
</dbReference>
<feature type="domain" description="FAD-binding" evidence="6">
    <location>
        <begin position="7"/>
        <end position="344"/>
    </location>
</feature>
<dbReference type="InterPro" id="IPR036188">
    <property type="entry name" value="FAD/NAD-bd_sf"/>
</dbReference>
<dbReference type="PANTHER" id="PTHR13789:SF318">
    <property type="entry name" value="GERANYLGERANYL DIPHOSPHATE REDUCTASE"/>
    <property type="match status" value="1"/>
</dbReference>
<dbReference type="Pfam" id="PF01494">
    <property type="entry name" value="FAD_binding_3"/>
    <property type="match status" value="1"/>
</dbReference>
<evidence type="ECO:0000256" key="1">
    <source>
        <dbReference type="ARBA" id="ARBA00001974"/>
    </source>
</evidence>
<dbReference type="AlphaFoldDB" id="A0A8J3XTU8"/>
<dbReference type="PRINTS" id="PR00420">
    <property type="entry name" value="RNGMNOXGNASE"/>
</dbReference>